<name>A0A2W0CX30_9BACL</name>
<accession>A0A2W0CX30</accession>
<dbReference type="Proteomes" id="UP000247459">
    <property type="component" value="Unassembled WGS sequence"/>
</dbReference>
<evidence type="ECO:0000313" key="1">
    <source>
        <dbReference type="EMBL" id="PYY28211.1"/>
    </source>
</evidence>
<dbReference type="AlphaFoldDB" id="A0A2W0CX30"/>
<proteinExistence type="predicted"/>
<dbReference type="EMBL" id="PRLG01000020">
    <property type="protein sequence ID" value="PYY28211.1"/>
    <property type="molecule type" value="Genomic_DNA"/>
</dbReference>
<gene>
    <name evidence="1" type="ORF">PIL02S_03357</name>
</gene>
<sequence length="44" mass="5152">MWQLYISDDNGNMKPFLKPFKTAEDAENMAKVLEIMPYSIKKSK</sequence>
<dbReference type="RefSeq" id="WP_258377696.1">
    <property type="nucleotide sequence ID" value="NZ_PRLG01000020.1"/>
</dbReference>
<comment type="caution">
    <text evidence="1">The sequence shown here is derived from an EMBL/GenBank/DDBJ whole genome shotgun (WGS) entry which is preliminary data.</text>
</comment>
<reference evidence="1 2" key="1">
    <citation type="submission" date="2018-01" db="EMBL/GenBank/DDBJ databases">
        <title>Genome sequence of the PGP bacterium Paenibacillus illinoisensis E3.</title>
        <authorList>
            <person name="Rolli E."/>
            <person name="Marasco R."/>
            <person name="Bessem C."/>
            <person name="Michoud G."/>
            <person name="Gaiarsa S."/>
            <person name="Borin S."/>
            <person name="Daffonchio D."/>
        </authorList>
    </citation>
    <scope>NUCLEOTIDE SEQUENCE [LARGE SCALE GENOMIC DNA]</scope>
    <source>
        <strain evidence="1 2">E3</strain>
    </source>
</reference>
<organism evidence="1 2">
    <name type="scientific">Paenibacillus illinoisensis</name>
    <dbReference type="NCBI Taxonomy" id="59845"/>
    <lineage>
        <taxon>Bacteria</taxon>
        <taxon>Bacillati</taxon>
        <taxon>Bacillota</taxon>
        <taxon>Bacilli</taxon>
        <taxon>Bacillales</taxon>
        <taxon>Paenibacillaceae</taxon>
        <taxon>Paenibacillus</taxon>
    </lineage>
</organism>
<evidence type="ECO:0000313" key="2">
    <source>
        <dbReference type="Proteomes" id="UP000247459"/>
    </source>
</evidence>
<protein>
    <submittedName>
        <fullName evidence="1">Uncharacterized protein</fullName>
    </submittedName>
</protein>